<evidence type="ECO:0000256" key="1">
    <source>
        <dbReference type="SAM" id="MobiDB-lite"/>
    </source>
</evidence>
<dbReference type="AlphaFoldDB" id="A0AAV3WS13"/>
<proteinExistence type="predicted"/>
<gene>
    <name evidence="2" type="ORF">PoB_000019100</name>
</gene>
<feature type="compositionally biased region" description="Basic and acidic residues" evidence="1">
    <location>
        <begin position="80"/>
        <end position="93"/>
    </location>
</feature>
<name>A0AAV3WS13_9GAST</name>
<dbReference type="EMBL" id="BLXT01000021">
    <property type="protein sequence ID" value="GFN73685.1"/>
    <property type="molecule type" value="Genomic_DNA"/>
</dbReference>
<keyword evidence="3" id="KW-1185">Reference proteome</keyword>
<evidence type="ECO:0000313" key="3">
    <source>
        <dbReference type="Proteomes" id="UP000735302"/>
    </source>
</evidence>
<feature type="compositionally biased region" description="Polar residues" evidence="1">
    <location>
        <begin position="101"/>
        <end position="113"/>
    </location>
</feature>
<comment type="caution">
    <text evidence="2">The sequence shown here is derived from an EMBL/GenBank/DDBJ whole genome shotgun (WGS) entry which is preliminary data.</text>
</comment>
<feature type="region of interest" description="Disordered" evidence="1">
    <location>
        <begin position="1"/>
        <end position="39"/>
    </location>
</feature>
<organism evidence="2 3">
    <name type="scientific">Plakobranchus ocellatus</name>
    <dbReference type="NCBI Taxonomy" id="259542"/>
    <lineage>
        <taxon>Eukaryota</taxon>
        <taxon>Metazoa</taxon>
        <taxon>Spiralia</taxon>
        <taxon>Lophotrochozoa</taxon>
        <taxon>Mollusca</taxon>
        <taxon>Gastropoda</taxon>
        <taxon>Heterobranchia</taxon>
        <taxon>Euthyneura</taxon>
        <taxon>Panpulmonata</taxon>
        <taxon>Sacoglossa</taxon>
        <taxon>Placobranchoidea</taxon>
        <taxon>Plakobranchidae</taxon>
        <taxon>Plakobranchus</taxon>
    </lineage>
</organism>
<protein>
    <submittedName>
        <fullName evidence="2">Uncharacterized protein</fullName>
    </submittedName>
</protein>
<sequence>MFCINQKPKKKKQMCRLETKKKARSPVNRKLANEEAQKLSFESEGTSPSLNIEVCKCNYKYSPAKKTIDDQRNHLWKKGSKLDSGEKKKDSLKYNKGSWPKRNTGTARSNNKCGLNSTQDWSVTETFWDPNLSSIEIARDNNVIPMSFLRKGSPLLPLVLSNVGNDTSLGISRHAYHDKEDLEKLPWVTISSGPCDQSSTQGGSQYTYISTYTYGSTTTTSGTKKGCKSPTVFMQKKPAYLNSSVQKGKSDISEVEFPDFISPIYLKEGI</sequence>
<dbReference type="Proteomes" id="UP000735302">
    <property type="component" value="Unassembled WGS sequence"/>
</dbReference>
<evidence type="ECO:0000313" key="2">
    <source>
        <dbReference type="EMBL" id="GFN73685.1"/>
    </source>
</evidence>
<reference evidence="2 3" key="1">
    <citation type="journal article" date="2021" name="Elife">
        <title>Chloroplast acquisition without the gene transfer in kleptoplastic sea slugs, Plakobranchus ocellatus.</title>
        <authorList>
            <person name="Maeda T."/>
            <person name="Takahashi S."/>
            <person name="Yoshida T."/>
            <person name="Shimamura S."/>
            <person name="Takaki Y."/>
            <person name="Nagai Y."/>
            <person name="Toyoda A."/>
            <person name="Suzuki Y."/>
            <person name="Arimoto A."/>
            <person name="Ishii H."/>
            <person name="Satoh N."/>
            <person name="Nishiyama T."/>
            <person name="Hasebe M."/>
            <person name="Maruyama T."/>
            <person name="Minagawa J."/>
            <person name="Obokata J."/>
            <person name="Shigenobu S."/>
        </authorList>
    </citation>
    <scope>NUCLEOTIDE SEQUENCE [LARGE SCALE GENOMIC DNA]</scope>
</reference>
<feature type="region of interest" description="Disordered" evidence="1">
    <location>
        <begin position="79"/>
        <end position="113"/>
    </location>
</feature>
<accession>A0AAV3WS13</accession>